<evidence type="ECO:0000256" key="1">
    <source>
        <dbReference type="ARBA" id="ARBA00022801"/>
    </source>
</evidence>
<gene>
    <name evidence="4" type="ORF">R2601_20761</name>
</gene>
<dbReference type="PANTHER" id="PTHR12304">
    <property type="entry name" value="INOSINE-URIDINE PREFERRING NUCLEOSIDE HYDROLASE"/>
    <property type="match status" value="1"/>
</dbReference>
<keyword evidence="1 4" id="KW-0378">Hydrolase</keyword>
<dbReference type="Gene3D" id="3.90.245.10">
    <property type="entry name" value="Ribonucleoside hydrolase-like"/>
    <property type="match status" value="1"/>
</dbReference>
<evidence type="ECO:0000256" key="2">
    <source>
        <dbReference type="ARBA" id="ARBA00023295"/>
    </source>
</evidence>
<dbReference type="InterPro" id="IPR001910">
    <property type="entry name" value="Inosine/uridine_hydrolase_dom"/>
</dbReference>
<dbReference type="eggNOG" id="COG1957">
    <property type="taxonomic scope" value="Bacteria"/>
</dbReference>
<dbReference type="SUPFAM" id="SSF53590">
    <property type="entry name" value="Nucleoside hydrolase"/>
    <property type="match status" value="1"/>
</dbReference>
<dbReference type="Pfam" id="PF01156">
    <property type="entry name" value="IU_nuc_hydro"/>
    <property type="match status" value="1"/>
</dbReference>
<dbReference type="Proteomes" id="UP000006230">
    <property type="component" value="Unassembled WGS sequence"/>
</dbReference>
<dbReference type="STRING" id="314265.R2601_20761"/>
<dbReference type="InterPro" id="IPR036452">
    <property type="entry name" value="Ribo_hydro-like"/>
</dbReference>
<accession>Q0FT87</accession>
<dbReference type="GO" id="GO:0005829">
    <property type="term" value="C:cytosol"/>
    <property type="evidence" value="ECO:0007669"/>
    <property type="project" value="TreeGrafter"/>
</dbReference>
<dbReference type="HOGENOM" id="CLU_036838_11_0_5"/>
<organism evidence="4 5">
    <name type="scientific">Salipiger bermudensis (strain DSM 26914 / JCM 13377 / KCTC 12554 / HTCC2601)</name>
    <name type="common">Pelagibaca bermudensis</name>
    <dbReference type="NCBI Taxonomy" id="314265"/>
    <lineage>
        <taxon>Bacteria</taxon>
        <taxon>Pseudomonadati</taxon>
        <taxon>Pseudomonadota</taxon>
        <taxon>Alphaproteobacteria</taxon>
        <taxon>Rhodobacterales</taxon>
        <taxon>Roseobacteraceae</taxon>
        <taxon>Salipiger</taxon>
    </lineage>
</organism>
<dbReference type="AlphaFoldDB" id="Q0FT87"/>
<keyword evidence="5" id="KW-1185">Reference proteome</keyword>
<dbReference type="CDD" id="cd02651">
    <property type="entry name" value="nuc_hydro_IU_UC_XIUA"/>
    <property type="match status" value="1"/>
</dbReference>
<feature type="domain" description="Inosine/uridine-preferring nucleoside hydrolase" evidence="3">
    <location>
        <begin position="6"/>
        <end position="298"/>
    </location>
</feature>
<dbReference type="PANTHER" id="PTHR12304:SF4">
    <property type="entry name" value="URIDINE NUCLEOSIDASE"/>
    <property type="match status" value="1"/>
</dbReference>
<name>Q0FT87_SALBH</name>
<sequence length="323" mass="33975">MTVTRIIIDTDPGVDDAAAIWLALASPEIELLGVTTVAGNVPLEATYANACRIVGLSGRADVPVMAGARGPLLRDQVFGKYAAIGAFPKALVPDSGMTSSDENAVAFIARTARGAAREGRPVTICAIGPLTNVAMALRLHPEVAQGIERIVVMGGAFRALGHRTPWAEFNVYADPHAAQIVLGSGVPITMFPLDVTLQALFTATHIEELREQGGAPGCALARLLTEFDRSDPEKYGRPGGPLHDPMTIAWLVAPELFSGRRAAVGVQVGGSTSGHTYADFNDSQARTTVMTDVNEPGYIALVVDRIAALGAAPERTAQEETKK</sequence>
<dbReference type="InterPro" id="IPR023186">
    <property type="entry name" value="IUNH"/>
</dbReference>
<comment type="caution">
    <text evidence="4">The sequence shown here is derived from an EMBL/GenBank/DDBJ whole genome shotgun (WGS) entry which is preliminary data.</text>
</comment>
<evidence type="ECO:0000313" key="5">
    <source>
        <dbReference type="Proteomes" id="UP000006230"/>
    </source>
</evidence>
<dbReference type="EMBL" id="AATQ01000007">
    <property type="protein sequence ID" value="EAU47282.1"/>
    <property type="molecule type" value="Genomic_DNA"/>
</dbReference>
<protein>
    <submittedName>
        <fullName evidence="4">Putative nucleoside hydrolase</fullName>
    </submittedName>
</protein>
<dbReference type="GO" id="GO:0008477">
    <property type="term" value="F:purine nucleosidase activity"/>
    <property type="evidence" value="ECO:0007669"/>
    <property type="project" value="TreeGrafter"/>
</dbReference>
<evidence type="ECO:0000259" key="3">
    <source>
        <dbReference type="Pfam" id="PF01156"/>
    </source>
</evidence>
<proteinExistence type="predicted"/>
<dbReference type="GO" id="GO:0006152">
    <property type="term" value="P:purine nucleoside catabolic process"/>
    <property type="evidence" value="ECO:0007669"/>
    <property type="project" value="TreeGrafter"/>
</dbReference>
<evidence type="ECO:0000313" key="4">
    <source>
        <dbReference type="EMBL" id="EAU47282.1"/>
    </source>
</evidence>
<reference evidence="4 5" key="1">
    <citation type="journal article" date="2010" name="J. Bacteriol.">
        <title>Genome sequences of Pelagibaca bermudensis HTCC2601T and Maritimibacter alkaliphilus HTCC2654T, the type strains of two marine Roseobacter genera.</title>
        <authorList>
            <person name="Thrash J.C."/>
            <person name="Cho J.C."/>
            <person name="Ferriera S."/>
            <person name="Johnson J."/>
            <person name="Vergin K.L."/>
            <person name="Giovannoni S.J."/>
        </authorList>
    </citation>
    <scope>NUCLEOTIDE SEQUENCE [LARGE SCALE GENOMIC DNA]</scope>
    <source>
        <strain evidence="5">DSM 26914 / JCM 13377 / KCTC 12554 / HTCC2601</strain>
    </source>
</reference>
<keyword evidence="2" id="KW-0326">Glycosidase</keyword>
<dbReference type="OrthoDB" id="9797882at2"/>
<dbReference type="RefSeq" id="WP_007799040.1">
    <property type="nucleotide sequence ID" value="NZ_DS022276.1"/>
</dbReference>